<feature type="region of interest" description="Disordered" evidence="1">
    <location>
        <begin position="190"/>
        <end position="230"/>
    </location>
</feature>
<organism evidence="3 4">
    <name type="scientific">Luteipulveratus halotolerans</name>
    <dbReference type="NCBI Taxonomy" id="1631356"/>
    <lineage>
        <taxon>Bacteria</taxon>
        <taxon>Bacillati</taxon>
        <taxon>Actinomycetota</taxon>
        <taxon>Actinomycetes</taxon>
        <taxon>Micrococcales</taxon>
        <taxon>Dermacoccaceae</taxon>
        <taxon>Luteipulveratus</taxon>
    </lineage>
</organism>
<feature type="compositionally biased region" description="Pro residues" evidence="1">
    <location>
        <begin position="204"/>
        <end position="216"/>
    </location>
</feature>
<feature type="transmembrane region" description="Helical" evidence="2">
    <location>
        <begin position="12"/>
        <end position="35"/>
    </location>
</feature>
<keyword evidence="2" id="KW-1133">Transmembrane helix</keyword>
<evidence type="ECO:0000313" key="3">
    <source>
        <dbReference type="EMBL" id="KNX36254.1"/>
    </source>
</evidence>
<accession>A0A0L6CEZ1</accession>
<keyword evidence="2" id="KW-0472">Membrane</keyword>
<comment type="caution">
    <text evidence="3">The sequence shown here is derived from an EMBL/GenBank/DDBJ whole genome shotgun (WGS) entry which is preliminary data.</text>
</comment>
<dbReference type="AlphaFoldDB" id="A0A0L6CEZ1"/>
<evidence type="ECO:0000256" key="1">
    <source>
        <dbReference type="SAM" id="MobiDB-lite"/>
    </source>
</evidence>
<feature type="compositionally biased region" description="Low complexity" evidence="1">
    <location>
        <begin position="190"/>
        <end position="203"/>
    </location>
</feature>
<name>A0A0L6CEZ1_9MICO</name>
<dbReference type="Proteomes" id="UP000037397">
    <property type="component" value="Unassembled WGS sequence"/>
</dbReference>
<dbReference type="RefSeq" id="WP_050668495.1">
    <property type="nucleotide sequence ID" value="NZ_LAIR01000002.1"/>
</dbReference>
<proteinExistence type="predicted"/>
<feature type="transmembrane region" description="Helical" evidence="2">
    <location>
        <begin position="155"/>
        <end position="178"/>
    </location>
</feature>
<sequence length="230" mass="24272">MRRQGLKRTIIGALMAFLIAPGIFVLAIILGVRWAGEAIDDADRLSPGESITMQAGDEVTLYVLSGTSSGGDGFDQDSTSIPDVICTATGPDGQPVDLTTSTGSSVTRDNERWQEGYELHADTAGAYTVRCGDSEVLAMDSDFASNLGKRLGGTVLLAFVVPFLVGVTGLGLFIWGLVKLSSSKKAAQTYAPGPYPAYGQPYGPGQPPYQQQPPPYDGQQPPQGPYGPQR</sequence>
<gene>
    <name evidence="3" type="ORF">VV01_02420</name>
</gene>
<feature type="compositionally biased region" description="Low complexity" evidence="1">
    <location>
        <begin position="217"/>
        <end position="230"/>
    </location>
</feature>
<keyword evidence="4" id="KW-1185">Reference proteome</keyword>
<protein>
    <submittedName>
        <fullName evidence="3">Uncharacterized protein</fullName>
    </submittedName>
</protein>
<evidence type="ECO:0000256" key="2">
    <source>
        <dbReference type="SAM" id="Phobius"/>
    </source>
</evidence>
<reference evidence="4" key="1">
    <citation type="submission" date="2015-03" db="EMBL/GenBank/DDBJ databases">
        <title>Luteipulveratus halotolerans sp. nov., a novel actinobacterium (Dermacoccaceae) from Sarawak, Malaysia.</title>
        <authorList>
            <person name="Juboi H."/>
            <person name="Basik A."/>
            <person name="Shamsul S.S."/>
            <person name="Arnold P."/>
            <person name="Schmitt E.K."/>
            <person name="Sanglier J.-J."/>
            <person name="Yeo T."/>
        </authorList>
    </citation>
    <scope>NUCLEOTIDE SEQUENCE [LARGE SCALE GENOMIC DNA]</scope>
    <source>
        <strain evidence="4">C296001</strain>
    </source>
</reference>
<keyword evidence="2" id="KW-0812">Transmembrane</keyword>
<dbReference type="OrthoDB" id="5146834at2"/>
<dbReference type="EMBL" id="LAIR01000002">
    <property type="protein sequence ID" value="KNX36254.1"/>
    <property type="molecule type" value="Genomic_DNA"/>
</dbReference>
<evidence type="ECO:0000313" key="4">
    <source>
        <dbReference type="Proteomes" id="UP000037397"/>
    </source>
</evidence>